<evidence type="ECO:0000313" key="7">
    <source>
        <dbReference type="Proteomes" id="UP000095751"/>
    </source>
</evidence>
<keyword evidence="2" id="KW-0132">Cell division</keyword>
<evidence type="ECO:0000259" key="4">
    <source>
        <dbReference type="SMART" id="SM00385"/>
    </source>
</evidence>
<dbReference type="InterPro" id="IPR036047">
    <property type="entry name" value="F-box-like_dom_sf"/>
</dbReference>
<dbReference type="InterPro" id="IPR013763">
    <property type="entry name" value="Cyclin-like_dom"/>
</dbReference>
<keyword evidence="3" id="KW-0195">Cyclin</keyword>
<reference evidence="6 7" key="1">
    <citation type="submission" date="2016-09" db="EMBL/GenBank/DDBJ databases">
        <title>Extensive genetic diversity and differential bi-allelic expression allows diatom success in the polar Southern Ocean.</title>
        <authorList>
            <consortium name="DOE Joint Genome Institute"/>
            <person name="Mock T."/>
            <person name="Otillar R.P."/>
            <person name="Strauss J."/>
            <person name="Dupont C."/>
            <person name="Frickenhaus S."/>
            <person name="Maumus F."/>
            <person name="Mcmullan M."/>
            <person name="Sanges R."/>
            <person name="Schmutz J."/>
            <person name="Toseland A."/>
            <person name="Valas R."/>
            <person name="Veluchamy A."/>
            <person name="Ward B.J."/>
            <person name="Allen A."/>
            <person name="Barry K."/>
            <person name="Falciatore A."/>
            <person name="Ferrante M."/>
            <person name="Fortunato A.E."/>
            <person name="Gloeckner G."/>
            <person name="Gruber A."/>
            <person name="Hipkin R."/>
            <person name="Janech M."/>
            <person name="Kroth P."/>
            <person name="Leese F."/>
            <person name="Lindquist E."/>
            <person name="Lyon B.R."/>
            <person name="Martin J."/>
            <person name="Mayer C."/>
            <person name="Parker M."/>
            <person name="Quesneville H."/>
            <person name="Raymond J."/>
            <person name="Uhlig C."/>
            <person name="Valentin K.U."/>
            <person name="Worden A.Z."/>
            <person name="Armbrust E.V."/>
            <person name="Bowler C."/>
            <person name="Green B."/>
            <person name="Moulton V."/>
            <person name="Van Oosterhout C."/>
            <person name="Grigoriev I."/>
        </authorList>
    </citation>
    <scope>NUCLEOTIDE SEQUENCE [LARGE SCALE GENOMIC DNA]</scope>
    <source>
        <strain evidence="6 7">CCMP1102</strain>
    </source>
</reference>
<evidence type="ECO:0000313" key="6">
    <source>
        <dbReference type="EMBL" id="OEU20770.1"/>
    </source>
</evidence>
<dbReference type="PANTHER" id="PTHR10177">
    <property type="entry name" value="CYCLINS"/>
    <property type="match status" value="1"/>
</dbReference>
<dbReference type="SMART" id="SM00385">
    <property type="entry name" value="CYCLIN"/>
    <property type="match status" value="1"/>
</dbReference>
<feature type="domain" description="Cyclin C-terminal" evidence="5">
    <location>
        <begin position="298"/>
        <end position="425"/>
    </location>
</feature>
<dbReference type="SUPFAM" id="SSF81383">
    <property type="entry name" value="F-box domain"/>
    <property type="match status" value="1"/>
</dbReference>
<dbReference type="OrthoDB" id="285802at2759"/>
<comment type="similarity">
    <text evidence="1">Belongs to the cyclin family. Cyclin AB subfamily.</text>
</comment>
<accession>A0A1E7FRH3</accession>
<dbReference type="KEGG" id="fcy:FRACYDRAFT_259683"/>
<evidence type="ECO:0000256" key="2">
    <source>
        <dbReference type="ARBA" id="ARBA00022776"/>
    </source>
</evidence>
<dbReference type="Pfam" id="PF02984">
    <property type="entry name" value="Cyclin_C"/>
    <property type="match status" value="1"/>
</dbReference>
<dbReference type="Gene3D" id="1.20.1280.50">
    <property type="match status" value="1"/>
</dbReference>
<evidence type="ECO:0000256" key="1">
    <source>
        <dbReference type="ARBA" id="ARBA00006955"/>
    </source>
</evidence>
<dbReference type="InterPro" id="IPR048258">
    <property type="entry name" value="Cyclins_cyclin-box"/>
</dbReference>
<dbReference type="Pfam" id="PF12937">
    <property type="entry name" value="F-box-like"/>
    <property type="match status" value="1"/>
</dbReference>
<dbReference type="InParanoid" id="A0A1E7FRH3"/>
<evidence type="ECO:0000259" key="5">
    <source>
        <dbReference type="SMART" id="SM01332"/>
    </source>
</evidence>
<dbReference type="SMART" id="SM01332">
    <property type="entry name" value="Cyclin_C"/>
    <property type="match status" value="1"/>
</dbReference>
<dbReference type="Gene3D" id="1.10.472.10">
    <property type="entry name" value="Cyclin-like"/>
    <property type="match status" value="2"/>
</dbReference>
<feature type="domain" description="Cyclin-like" evidence="4">
    <location>
        <begin position="302"/>
        <end position="392"/>
    </location>
</feature>
<keyword evidence="2" id="KW-0498">Mitosis</keyword>
<evidence type="ECO:0000256" key="3">
    <source>
        <dbReference type="ARBA" id="ARBA00023127"/>
    </source>
</evidence>
<dbReference type="AlphaFoldDB" id="A0A1E7FRH3"/>
<dbReference type="InterPro" id="IPR001810">
    <property type="entry name" value="F-box_dom"/>
</dbReference>
<dbReference type="EMBL" id="KV784354">
    <property type="protein sequence ID" value="OEU20770.1"/>
    <property type="molecule type" value="Genomic_DNA"/>
</dbReference>
<keyword evidence="2" id="KW-0131">Cell cycle</keyword>
<dbReference type="InterPro" id="IPR004367">
    <property type="entry name" value="Cyclin_C-dom"/>
</dbReference>
<sequence length="437" mass="50279">MSLLSADILHQVFKFFVSQKNNTVDGESLINLTQVCKQWKTVVDSKSLWATPAAGSVHDTDTNCCLYSVYRSLQIKEETDSISNGKSLHASLIGFVKIKCYGGKYPELYFFVRERATGHKLLLSINRDGQKRRSLIRELYVNHFKLKDRFLLKEGISIWKGRVVQYYPLRTDVEAKSMIDQISAKRQRSSQNCEAFIIQPSNSFNLVSHLINLEGVWGMDYGRFHIQGRQHVVDWMAEIAECFDLEDRIIFQAMLLFDRFITSNDLNLLTHGNFNGRNQILATETEILKQLNWKLAYPSSIEFFTAFTTILGIDKNSQFFCLGCYILELSLFLDTNLRYPPSKLAASSIVLVNFCLRKDSFRTLPVWPEELEQNSGYQLQDNLVSCAIQLSKEIEDIRIIAPELKMVHKRYSKPSRHCVAEIYIPVLTSTTILTAYE</sequence>
<name>A0A1E7FRH3_9STRA</name>
<protein>
    <submittedName>
        <fullName evidence="6">Uncharacterized protein</fullName>
    </submittedName>
</protein>
<proteinExistence type="inferred from homology"/>
<dbReference type="PROSITE" id="PS00292">
    <property type="entry name" value="CYCLINS"/>
    <property type="match status" value="1"/>
</dbReference>
<keyword evidence="7" id="KW-1185">Reference proteome</keyword>
<dbReference type="InterPro" id="IPR039361">
    <property type="entry name" value="Cyclin"/>
</dbReference>
<dbReference type="Proteomes" id="UP000095751">
    <property type="component" value="Unassembled WGS sequence"/>
</dbReference>
<organism evidence="6 7">
    <name type="scientific">Fragilariopsis cylindrus CCMP1102</name>
    <dbReference type="NCBI Taxonomy" id="635003"/>
    <lineage>
        <taxon>Eukaryota</taxon>
        <taxon>Sar</taxon>
        <taxon>Stramenopiles</taxon>
        <taxon>Ochrophyta</taxon>
        <taxon>Bacillariophyta</taxon>
        <taxon>Bacillariophyceae</taxon>
        <taxon>Bacillariophycidae</taxon>
        <taxon>Bacillariales</taxon>
        <taxon>Bacillariaceae</taxon>
        <taxon>Fragilariopsis</taxon>
    </lineage>
</organism>
<gene>
    <name evidence="6" type="ORF">FRACYDRAFT_259683</name>
</gene>
<dbReference type="SUPFAM" id="SSF47954">
    <property type="entry name" value="Cyclin-like"/>
    <property type="match status" value="2"/>
</dbReference>
<dbReference type="InterPro" id="IPR036915">
    <property type="entry name" value="Cyclin-like_sf"/>
</dbReference>